<protein>
    <submittedName>
        <fullName evidence="1">Uncharacterized protein</fullName>
    </submittedName>
</protein>
<sequence length="320" mass="35853">MSSNDFRQAQRDLTKQLHTVEGCESLLGDAYSKVKEAGATISKSVANKAIDATASGLKRANTELIKLVGSRRLFISHIFSKAKKDDRAQIEVTFPKTLLSKITRDGNPDDIIPSVDVLSRNVDSILKYGKELEGYYAKELEILKGIEKIKTTEDAARLVNRLEELRYPTMKLNNQSNSMSQSEWLPGGYAFGFNSETGSITFVEDEEFATTEIEDNFTVADIKTLLTKLNTLTSHYQDASKLSNSYVNHLKTFNTVVVKSFKHLDSLKGEISTSLLNDLKDRLNGDQLVFTFFVGSLPKVMVRLDDYVDTLSSYLSKQFN</sequence>
<evidence type="ECO:0000313" key="1">
    <source>
        <dbReference type="EMBL" id="QGH71947.1"/>
    </source>
</evidence>
<dbReference type="Proteomes" id="UP000464669">
    <property type="component" value="Segment"/>
</dbReference>
<name>A0A6B7ZEN4_9CAUD</name>
<proteinExistence type="predicted"/>
<dbReference type="EMBL" id="MN642089">
    <property type="protein sequence ID" value="QGH71947.1"/>
    <property type="molecule type" value="Genomic_DNA"/>
</dbReference>
<gene>
    <name evidence="1" type="ORF">N1M2_84</name>
</gene>
<reference evidence="1 2" key="1">
    <citation type="submission" date="2019-11" db="EMBL/GenBank/DDBJ databases">
        <authorList>
            <person name="Lewis R."/>
            <person name="Clooney A.G."/>
            <person name="Stockdale S.R."/>
            <person name="Buttimer C."/>
            <person name="Draper L.A."/>
            <person name="Ross R.P."/>
            <person name="Hill C."/>
        </authorList>
    </citation>
    <scope>NUCLEOTIDE SEQUENCE [LARGE SCALE GENOMIC DNA]</scope>
</reference>
<accession>A0A6B7ZEN4</accession>
<organism evidence="1 2">
    <name type="scientific">Klebsiella phage N1M2</name>
    <dbReference type="NCBI Taxonomy" id="2664939"/>
    <lineage>
        <taxon>Viruses</taxon>
        <taxon>Duplodnaviria</taxon>
        <taxon>Heunggongvirae</taxon>
        <taxon>Uroviricota</taxon>
        <taxon>Caudoviricetes</taxon>
        <taxon>Chimalliviridae</taxon>
        <taxon>Nimduovirus</taxon>
        <taxon>Nimduovirus N1M2</taxon>
    </lineage>
</organism>
<evidence type="ECO:0000313" key="2">
    <source>
        <dbReference type="Proteomes" id="UP000464669"/>
    </source>
</evidence>
<keyword evidence="2" id="KW-1185">Reference proteome</keyword>